<dbReference type="PROSITE" id="PS50330">
    <property type="entry name" value="UIM"/>
    <property type="match status" value="1"/>
</dbReference>
<dbReference type="Proteomes" id="UP000297245">
    <property type="component" value="Unassembled WGS sequence"/>
</dbReference>
<dbReference type="EMBL" id="ML182780">
    <property type="protein sequence ID" value="THU75158.1"/>
    <property type="molecule type" value="Genomic_DNA"/>
</dbReference>
<proteinExistence type="predicted"/>
<keyword evidence="3" id="KW-1185">Reference proteome</keyword>
<evidence type="ECO:0000313" key="3">
    <source>
        <dbReference type="Proteomes" id="UP000297245"/>
    </source>
</evidence>
<feature type="region of interest" description="Disordered" evidence="1">
    <location>
        <begin position="1"/>
        <end position="28"/>
    </location>
</feature>
<name>A0A4S8KJ91_DENBC</name>
<sequence>MSESKILPEDSMVNSTASEVDETVTQSTPVYHEDEDPELLKAIKMSLEEPDAEVCASLVNQLPEDLMVNPAASAVEKTVTQSTPEDENAELLMVVKMSSGEPDAE</sequence>
<organism evidence="2 3">
    <name type="scientific">Dendrothele bispora (strain CBS 962.96)</name>
    <dbReference type="NCBI Taxonomy" id="1314807"/>
    <lineage>
        <taxon>Eukaryota</taxon>
        <taxon>Fungi</taxon>
        <taxon>Dikarya</taxon>
        <taxon>Basidiomycota</taxon>
        <taxon>Agaricomycotina</taxon>
        <taxon>Agaricomycetes</taxon>
        <taxon>Agaricomycetidae</taxon>
        <taxon>Agaricales</taxon>
        <taxon>Agaricales incertae sedis</taxon>
        <taxon>Dendrothele</taxon>
    </lineage>
</organism>
<dbReference type="AlphaFoldDB" id="A0A4S8KJ91"/>
<dbReference type="SMART" id="SM00726">
    <property type="entry name" value="UIM"/>
    <property type="match status" value="2"/>
</dbReference>
<feature type="non-terminal residue" evidence="2">
    <location>
        <position position="105"/>
    </location>
</feature>
<reference evidence="2 3" key="1">
    <citation type="journal article" date="2019" name="Nat. Ecol. Evol.">
        <title>Megaphylogeny resolves global patterns of mushroom evolution.</title>
        <authorList>
            <person name="Varga T."/>
            <person name="Krizsan K."/>
            <person name="Foldi C."/>
            <person name="Dima B."/>
            <person name="Sanchez-Garcia M."/>
            <person name="Sanchez-Ramirez S."/>
            <person name="Szollosi G.J."/>
            <person name="Szarkandi J.G."/>
            <person name="Papp V."/>
            <person name="Albert L."/>
            <person name="Andreopoulos W."/>
            <person name="Angelini C."/>
            <person name="Antonin V."/>
            <person name="Barry K.W."/>
            <person name="Bougher N.L."/>
            <person name="Buchanan P."/>
            <person name="Buyck B."/>
            <person name="Bense V."/>
            <person name="Catcheside P."/>
            <person name="Chovatia M."/>
            <person name="Cooper J."/>
            <person name="Damon W."/>
            <person name="Desjardin D."/>
            <person name="Finy P."/>
            <person name="Geml J."/>
            <person name="Haridas S."/>
            <person name="Hughes K."/>
            <person name="Justo A."/>
            <person name="Karasinski D."/>
            <person name="Kautmanova I."/>
            <person name="Kiss B."/>
            <person name="Kocsube S."/>
            <person name="Kotiranta H."/>
            <person name="LaButti K.M."/>
            <person name="Lechner B.E."/>
            <person name="Liimatainen K."/>
            <person name="Lipzen A."/>
            <person name="Lukacs Z."/>
            <person name="Mihaltcheva S."/>
            <person name="Morgado L.N."/>
            <person name="Niskanen T."/>
            <person name="Noordeloos M.E."/>
            <person name="Ohm R.A."/>
            <person name="Ortiz-Santana B."/>
            <person name="Ovrebo C."/>
            <person name="Racz N."/>
            <person name="Riley R."/>
            <person name="Savchenko A."/>
            <person name="Shiryaev A."/>
            <person name="Soop K."/>
            <person name="Spirin V."/>
            <person name="Szebenyi C."/>
            <person name="Tomsovsky M."/>
            <person name="Tulloss R.E."/>
            <person name="Uehling J."/>
            <person name="Grigoriev I.V."/>
            <person name="Vagvolgyi C."/>
            <person name="Papp T."/>
            <person name="Martin F.M."/>
            <person name="Miettinen O."/>
            <person name="Hibbett D.S."/>
            <person name="Nagy L.G."/>
        </authorList>
    </citation>
    <scope>NUCLEOTIDE SEQUENCE [LARGE SCALE GENOMIC DNA]</scope>
    <source>
        <strain evidence="2 3">CBS 962.96</strain>
    </source>
</reference>
<evidence type="ECO:0000313" key="2">
    <source>
        <dbReference type="EMBL" id="THU75158.1"/>
    </source>
</evidence>
<protein>
    <submittedName>
        <fullName evidence="2">Uncharacterized protein</fullName>
    </submittedName>
</protein>
<gene>
    <name evidence="2" type="ORF">K435DRAFT_881481</name>
</gene>
<evidence type="ECO:0000256" key="1">
    <source>
        <dbReference type="SAM" id="MobiDB-lite"/>
    </source>
</evidence>
<feature type="compositionally biased region" description="Polar residues" evidence="1">
    <location>
        <begin position="12"/>
        <end position="28"/>
    </location>
</feature>
<dbReference type="InterPro" id="IPR003903">
    <property type="entry name" value="UIM_dom"/>
</dbReference>
<accession>A0A4S8KJ91</accession>